<proteinExistence type="predicted"/>
<keyword evidence="1" id="KW-0732">Signal</keyword>
<dbReference type="PROSITE" id="PS51257">
    <property type="entry name" value="PROKAR_LIPOPROTEIN"/>
    <property type="match status" value="1"/>
</dbReference>
<evidence type="ECO:0008006" key="4">
    <source>
        <dbReference type="Google" id="ProtNLM"/>
    </source>
</evidence>
<protein>
    <recommendedName>
        <fullName evidence="4">Lipoprotein</fullName>
    </recommendedName>
</protein>
<dbReference type="AlphaFoldDB" id="A0A841U2P7"/>
<sequence>MAAKRFYWILTGMALLLLLAACGQDKGQNLEQDEASHSAHLAPNGDLREETASLADMPSFLTGEPAQVTVAYAAAAKLRDTLQYIPCYCGCGQSAGHKSNLDCFIADVREDGTVVWDDHGTTCGVCQQIALKAAKMKQEGRSDLDIRQFVDQTYAEGYANPTDTPMPNA</sequence>
<name>A0A841U2P7_9BACL</name>
<reference evidence="2 3" key="1">
    <citation type="submission" date="2020-08" db="EMBL/GenBank/DDBJ databases">
        <title>Cohnella phylogeny.</title>
        <authorList>
            <person name="Dunlap C."/>
        </authorList>
    </citation>
    <scope>NUCLEOTIDE SEQUENCE [LARGE SCALE GENOMIC DNA]</scope>
    <source>
        <strain evidence="2 3">DSM 25239</strain>
    </source>
</reference>
<comment type="caution">
    <text evidence="2">The sequence shown here is derived from an EMBL/GenBank/DDBJ whole genome shotgun (WGS) entry which is preliminary data.</text>
</comment>
<dbReference type="EMBL" id="JACJVR010000052">
    <property type="protein sequence ID" value="MBB6692391.1"/>
    <property type="molecule type" value="Genomic_DNA"/>
</dbReference>
<accession>A0A841U2P7</accession>
<evidence type="ECO:0000313" key="2">
    <source>
        <dbReference type="EMBL" id="MBB6692391.1"/>
    </source>
</evidence>
<dbReference type="Pfam" id="PF13798">
    <property type="entry name" value="PCYCGC"/>
    <property type="match status" value="1"/>
</dbReference>
<dbReference type="Proteomes" id="UP000553776">
    <property type="component" value="Unassembled WGS sequence"/>
</dbReference>
<organism evidence="2 3">
    <name type="scientific">Cohnella xylanilytica</name>
    <dbReference type="NCBI Taxonomy" id="557555"/>
    <lineage>
        <taxon>Bacteria</taxon>
        <taxon>Bacillati</taxon>
        <taxon>Bacillota</taxon>
        <taxon>Bacilli</taxon>
        <taxon>Bacillales</taxon>
        <taxon>Paenibacillaceae</taxon>
        <taxon>Cohnella</taxon>
    </lineage>
</organism>
<gene>
    <name evidence="2" type="ORF">H7B90_13345</name>
</gene>
<feature type="chain" id="PRO_5039380582" description="Lipoprotein" evidence="1">
    <location>
        <begin position="24"/>
        <end position="169"/>
    </location>
</feature>
<dbReference type="RefSeq" id="WP_185136379.1">
    <property type="nucleotide sequence ID" value="NZ_JACJVR010000052.1"/>
</dbReference>
<feature type="signal peptide" evidence="1">
    <location>
        <begin position="1"/>
        <end position="23"/>
    </location>
</feature>
<evidence type="ECO:0000256" key="1">
    <source>
        <dbReference type="SAM" id="SignalP"/>
    </source>
</evidence>
<evidence type="ECO:0000313" key="3">
    <source>
        <dbReference type="Proteomes" id="UP000553776"/>
    </source>
</evidence>
<keyword evidence="3" id="KW-1185">Reference proteome</keyword>
<dbReference type="InterPro" id="IPR025673">
    <property type="entry name" value="PCYCGC"/>
</dbReference>